<sequence length="84" mass="9316">MRSFLPTHDLSRSLSFTLIHLFPSPVVVIVLIVSLSLSLSPLGSLTFRSTPPRILLFNGFIKPLFLFRSSFGNCSSWAFCSPIS</sequence>
<proteinExistence type="predicted"/>
<organism evidence="2 3">
    <name type="scientific">Nepenthes gracilis</name>
    <name type="common">Slender pitcher plant</name>
    <dbReference type="NCBI Taxonomy" id="150966"/>
    <lineage>
        <taxon>Eukaryota</taxon>
        <taxon>Viridiplantae</taxon>
        <taxon>Streptophyta</taxon>
        <taxon>Embryophyta</taxon>
        <taxon>Tracheophyta</taxon>
        <taxon>Spermatophyta</taxon>
        <taxon>Magnoliopsida</taxon>
        <taxon>eudicotyledons</taxon>
        <taxon>Gunneridae</taxon>
        <taxon>Pentapetalae</taxon>
        <taxon>Caryophyllales</taxon>
        <taxon>Nepenthaceae</taxon>
        <taxon>Nepenthes</taxon>
    </lineage>
</organism>
<keyword evidence="1" id="KW-1133">Transmembrane helix</keyword>
<protein>
    <submittedName>
        <fullName evidence="2">Uncharacterized protein</fullName>
    </submittedName>
</protein>
<gene>
    <name evidence="2" type="ORF">Nepgr_023591</name>
</gene>
<name>A0AAD3XZ73_NEPGR</name>
<dbReference type="AlphaFoldDB" id="A0AAD3XZ73"/>
<evidence type="ECO:0000256" key="1">
    <source>
        <dbReference type="SAM" id="Phobius"/>
    </source>
</evidence>
<keyword evidence="3" id="KW-1185">Reference proteome</keyword>
<keyword evidence="1" id="KW-0812">Transmembrane</keyword>
<evidence type="ECO:0000313" key="2">
    <source>
        <dbReference type="EMBL" id="GMH21749.1"/>
    </source>
</evidence>
<evidence type="ECO:0000313" key="3">
    <source>
        <dbReference type="Proteomes" id="UP001279734"/>
    </source>
</evidence>
<accession>A0AAD3XZ73</accession>
<comment type="caution">
    <text evidence="2">The sequence shown here is derived from an EMBL/GenBank/DDBJ whole genome shotgun (WGS) entry which is preliminary data.</text>
</comment>
<dbReference type="Proteomes" id="UP001279734">
    <property type="component" value="Unassembled WGS sequence"/>
</dbReference>
<dbReference type="EMBL" id="BSYO01000023">
    <property type="protein sequence ID" value="GMH21749.1"/>
    <property type="molecule type" value="Genomic_DNA"/>
</dbReference>
<keyword evidence="1" id="KW-0472">Membrane</keyword>
<feature type="transmembrane region" description="Helical" evidence="1">
    <location>
        <begin position="20"/>
        <end position="39"/>
    </location>
</feature>
<reference evidence="2" key="1">
    <citation type="submission" date="2023-05" db="EMBL/GenBank/DDBJ databases">
        <title>Nepenthes gracilis genome sequencing.</title>
        <authorList>
            <person name="Fukushima K."/>
        </authorList>
    </citation>
    <scope>NUCLEOTIDE SEQUENCE</scope>
    <source>
        <strain evidence="2">SING2019-196</strain>
    </source>
</reference>